<dbReference type="EMBL" id="CP072943">
    <property type="protein sequence ID" value="QTX33212.1"/>
    <property type="molecule type" value="Genomic_DNA"/>
</dbReference>
<name>A0A9Q7AR32_9BACT</name>
<dbReference type="RefSeq" id="WP_274374491.1">
    <property type="nucleotide sequence ID" value="NZ_CP072943.1"/>
</dbReference>
<proteinExistence type="predicted"/>
<dbReference type="AlphaFoldDB" id="A0A9Q7AR32"/>
<organism evidence="1 2">
    <name type="scientific">Aminithiophilus ramosus</name>
    <dbReference type="NCBI Taxonomy" id="3029084"/>
    <lineage>
        <taxon>Bacteria</taxon>
        <taxon>Thermotogati</taxon>
        <taxon>Synergistota</taxon>
        <taxon>Synergistia</taxon>
        <taxon>Synergistales</taxon>
        <taxon>Aminithiophilaceae</taxon>
        <taxon>Aminithiophilus</taxon>
    </lineage>
</organism>
<evidence type="ECO:0000313" key="2">
    <source>
        <dbReference type="Proteomes" id="UP000671879"/>
    </source>
</evidence>
<accession>A0A9Q7AR32</accession>
<reference evidence="2" key="1">
    <citation type="submission" date="2021-04" db="EMBL/GenBank/DDBJ databases">
        <title>A novel Synergistetes isolate from a pyrite-forming mixed culture.</title>
        <authorList>
            <person name="Bunk B."/>
            <person name="Sproer C."/>
            <person name="Spring S."/>
            <person name="Pester M."/>
        </authorList>
    </citation>
    <scope>NUCLEOTIDE SEQUENCE [LARGE SCALE GENOMIC DNA]</scope>
    <source>
        <strain evidence="2">J.5.4.2-T.3.5.2</strain>
    </source>
</reference>
<dbReference type="KEGG" id="aram:KAR29_04775"/>
<evidence type="ECO:0000313" key="1">
    <source>
        <dbReference type="EMBL" id="QTX33212.1"/>
    </source>
</evidence>
<protein>
    <submittedName>
        <fullName evidence="1">Uncharacterized protein</fullName>
    </submittedName>
</protein>
<dbReference type="Proteomes" id="UP000671879">
    <property type="component" value="Chromosome"/>
</dbReference>
<sequence>MNDILDRWRDRLMESETIRSFCRSRCGREPEIFIGPAAKDPPGERNCPYILVFPVGKSVGEAAELHSFSLCVGWGVMDGTAGDPVGTVRDSRGTRNLEGLGNLIRNELAYASATYPSSVNEVEYECWFFWPQLVGRMEITVEVPRTCGGFTEEY</sequence>
<keyword evidence="2" id="KW-1185">Reference proteome</keyword>
<gene>
    <name evidence="1" type="ORF">KAR29_04775</name>
</gene>